<sequence length="530" mass="60003">MATADRLSALPDRALQRVLCFLDVRDAASTSVLSQRWRTLWRQADTLNLNTRSYRGVGYDGARVGKLLFGDAMEAVYAGGRCPVRKLSVRVDSFFQNDYLEHAMRTTPGMDALLAAPAVQSLEELCVVLVSEFCQTGDEYTLPVSSLPWRSLRVLNIKGCTLGPPGTAVFERLKTLKMVFCKTTPENLQEMIDAASNLSSLWLEHVSFKSDQLGVDWYTVKSKLRVLLHCPETLTYVTLMHCHSTDGLFLDGPNVRSLRYKGYLQHFPFDAMTPSSSPILLQQVDVSVCTRCYIRPSREVQSHAAFWESIGGFSHLRVLKLKVRDINDIAVHPHQEEKFLKLFPDLKFLEVKGSYEVDSCAASVAIANLLHCCPAMQELRLNFKLHGDPNASPDRMIHQTDERRAQLDLEKSMKSLSMLKSKMSSSPCYNVHDDDMDLFALKGRSFPCLDSHLRIIRLEFELEGFNCFAEKITKFLLENALVLEEIEVWDGDQGVCNHIHRKLPVWRANSSKSRINIIVGGQNEGQNMWH</sequence>
<dbReference type="InterPro" id="IPR055302">
    <property type="entry name" value="F-box_dom-containing"/>
</dbReference>
<dbReference type="PROSITE" id="PS50181">
    <property type="entry name" value="FBOX"/>
    <property type="match status" value="1"/>
</dbReference>
<protein>
    <recommendedName>
        <fullName evidence="1">F-box domain-containing protein</fullName>
    </recommendedName>
</protein>
<gene>
    <name evidence="2" type="ORF">EJB05_56661</name>
</gene>
<evidence type="ECO:0000259" key="1">
    <source>
        <dbReference type="PROSITE" id="PS50181"/>
    </source>
</evidence>
<dbReference type="InterPro" id="IPR036047">
    <property type="entry name" value="F-box-like_dom_sf"/>
</dbReference>
<dbReference type="PANTHER" id="PTHR32141">
    <property type="match status" value="1"/>
</dbReference>
<proteinExistence type="predicted"/>
<feature type="non-terminal residue" evidence="2">
    <location>
        <position position="1"/>
    </location>
</feature>
<dbReference type="SUPFAM" id="SSF81383">
    <property type="entry name" value="F-box domain"/>
    <property type="match status" value="1"/>
</dbReference>
<dbReference type="InterPro" id="IPR001810">
    <property type="entry name" value="F-box_dom"/>
</dbReference>
<dbReference type="AlphaFoldDB" id="A0A5J9SFM4"/>
<dbReference type="Proteomes" id="UP000324897">
    <property type="component" value="Unassembled WGS sequence"/>
</dbReference>
<dbReference type="CDD" id="cd22160">
    <property type="entry name" value="F-box_AtFBL13-like"/>
    <property type="match status" value="1"/>
</dbReference>
<accession>A0A5J9SFM4</accession>
<evidence type="ECO:0000313" key="2">
    <source>
        <dbReference type="EMBL" id="TVT98064.1"/>
    </source>
</evidence>
<dbReference type="InterPro" id="IPR032675">
    <property type="entry name" value="LRR_dom_sf"/>
</dbReference>
<dbReference type="Gene3D" id="3.80.10.10">
    <property type="entry name" value="Ribonuclease Inhibitor"/>
    <property type="match status" value="1"/>
</dbReference>
<dbReference type="PANTHER" id="PTHR32141:SF26">
    <property type="entry name" value="OS08G0328600 PROTEIN"/>
    <property type="match status" value="1"/>
</dbReference>
<dbReference type="InterPro" id="IPR053781">
    <property type="entry name" value="F-box_AtFBL13-like"/>
</dbReference>
<dbReference type="SUPFAM" id="SSF52047">
    <property type="entry name" value="RNI-like"/>
    <property type="match status" value="1"/>
</dbReference>
<keyword evidence="3" id="KW-1185">Reference proteome</keyword>
<dbReference type="Pfam" id="PF00646">
    <property type="entry name" value="F-box"/>
    <property type="match status" value="1"/>
</dbReference>
<comment type="caution">
    <text evidence="2">The sequence shown here is derived from an EMBL/GenBank/DDBJ whole genome shotgun (WGS) entry which is preliminary data.</text>
</comment>
<dbReference type="InterPro" id="IPR055411">
    <property type="entry name" value="LRR_FXL15/At3g58940/PEG3-like"/>
</dbReference>
<dbReference type="EMBL" id="RWGY01000909">
    <property type="protein sequence ID" value="TVT98064.1"/>
    <property type="molecule type" value="Genomic_DNA"/>
</dbReference>
<dbReference type="Gramene" id="TVT98064">
    <property type="protein sequence ID" value="TVT98064"/>
    <property type="gene ID" value="EJB05_56661"/>
</dbReference>
<reference evidence="2 3" key="1">
    <citation type="journal article" date="2019" name="Sci. Rep.">
        <title>A high-quality genome of Eragrostis curvula grass provides insights into Poaceae evolution and supports new strategies to enhance forage quality.</title>
        <authorList>
            <person name="Carballo J."/>
            <person name="Santos B.A.C.M."/>
            <person name="Zappacosta D."/>
            <person name="Garbus I."/>
            <person name="Selva J.P."/>
            <person name="Gallo C.A."/>
            <person name="Diaz A."/>
            <person name="Albertini E."/>
            <person name="Caccamo M."/>
            <person name="Echenique V."/>
        </authorList>
    </citation>
    <scope>NUCLEOTIDE SEQUENCE [LARGE SCALE GENOMIC DNA]</scope>
    <source>
        <strain evidence="3">cv. Victoria</strain>
        <tissue evidence="2">Leaf</tissue>
    </source>
</reference>
<feature type="domain" description="F-box" evidence="1">
    <location>
        <begin position="4"/>
        <end position="57"/>
    </location>
</feature>
<dbReference type="OrthoDB" id="679495at2759"/>
<dbReference type="Gene3D" id="1.20.1280.50">
    <property type="match status" value="1"/>
</dbReference>
<evidence type="ECO:0000313" key="3">
    <source>
        <dbReference type="Proteomes" id="UP000324897"/>
    </source>
</evidence>
<name>A0A5J9SFM4_9POAL</name>
<organism evidence="2 3">
    <name type="scientific">Eragrostis curvula</name>
    <name type="common">weeping love grass</name>
    <dbReference type="NCBI Taxonomy" id="38414"/>
    <lineage>
        <taxon>Eukaryota</taxon>
        <taxon>Viridiplantae</taxon>
        <taxon>Streptophyta</taxon>
        <taxon>Embryophyta</taxon>
        <taxon>Tracheophyta</taxon>
        <taxon>Spermatophyta</taxon>
        <taxon>Magnoliopsida</taxon>
        <taxon>Liliopsida</taxon>
        <taxon>Poales</taxon>
        <taxon>Poaceae</taxon>
        <taxon>PACMAD clade</taxon>
        <taxon>Chloridoideae</taxon>
        <taxon>Eragrostideae</taxon>
        <taxon>Eragrostidinae</taxon>
        <taxon>Eragrostis</taxon>
    </lineage>
</organism>
<dbReference type="Pfam" id="PF24758">
    <property type="entry name" value="LRR_At5g56370"/>
    <property type="match status" value="1"/>
</dbReference>